<keyword evidence="3" id="KW-1185">Reference proteome</keyword>
<dbReference type="Proteomes" id="UP000035540">
    <property type="component" value="Chromosome"/>
</dbReference>
<dbReference type="RefSeq" id="WP_047252070.1">
    <property type="nucleotide sequence ID" value="NZ_CP011545.1"/>
</dbReference>
<dbReference type="GO" id="GO:0003824">
    <property type="term" value="F:catalytic activity"/>
    <property type="evidence" value="ECO:0007669"/>
    <property type="project" value="InterPro"/>
</dbReference>
<name>A0A0G3H478_9CORY</name>
<protein>
    <submittedName>
        <fullName evidence="2">EcoEI R protein C-terminal</fullName>
    </submittedName>
</protein>
<dbReference type="GO" id="GO:0006304">
    <property type="term" value="P:DNA modification"/>
    <property type="evidence" value="ECO:0007669"/>
    <property type="project" value="InterPro"/>
</dbReference>
<dbReference type="EMBL" id="CP011545">
    <property type="protein sequence ID" value="AKK07575.1"/>
    <property type="molecule type" value="Genomic_DNA"/>
</dbReference>
<organism evidence="2 3">
    <name type="scientific">Corynebacterium testudinoris</name>
    <dbReference type="NCBI Taxonomy" id="136857"/>
    <lineage>
        <taxon>Bacteria</taxon>
        <taxon>Bacillati</taxon>
        <taxon>Actinomycetota</taxon>
        <taxon>Actinomycetes</taxon>
        <taxon>Mycobacteriales</taxon>
        <taxon>Corynebacteriaceae</taxon>
        <taxon>Corynebacterium</taxon>
    </lineage>
</organism>
<proteinExistence type="predicted"/>
<dbReference type="AlphaFoldDB" id="A0A0G3H478"/>
<sequence>MLRRGLALRTARPLIPELIRRLASLNEDAVRAKFSDLLQGSTLTANQIGFMHTNLDALLHSGYLETKELLEAPFDAYGNPLDLFT</sequence>
<gene>
    <name evidence="2" type="ORF">CTEST_00525</name>
</gene>
<dbReference type="PATRIC" id="fig|136857.5.peg.104"/>
<evidence type="ECO:0000313" key="2">
    <source>
        <dbReference type="EMBL" id="AKK07575.1"/>
    </source>
</evidence>
<dbReference type="STRING" id="136857.CTEST_00525"/>
<dbReference type="InterPro" id="IPR013670">
    <property type="entry name" value="EcoEI_R_C_dom"/>
</dbReference>
<evidence type="ECO:0000313" key="3">
    <source>
        <dbReference type="Proteomes" id="UP000035540"/>
    </source>
</evidence>
<reference evidence="2 3" key="1">
    <citation type="journal article" date="2015" name="Genome Announc.">
        <title>Complete Genome Sequence of the Type Strain Corynebacterium testudinoris DSM 44614, Recovered from Necrotic Lesions in the Mouth of a Tortoise.</title>
        <authorList>
            <person name="Ruckert C."/>
            <person name="Kriete M."/>
            <person name="Jaenicke S."/>
            <person name="Winkler A."/>
            <person name="Tauch A."/>
        </authorList>
    </citation>
    <scope>NUCLEOTIDE SEQUENCE [LARGE SCALE GENOMIC DNA]</scope>
    <source>
        <strain evidence="2 3">DSM 44614</strain>
    </source>
</reference>
<evidence type="ECO:0000259" key="1">
    <source>
        <dbReference type="Pfam" id="PF08463"/>
    </source>
</evidence>
<dbReference type="OrthoDB" id="2111112at201174"/>
<reference evidence="3" key="2">
    <citation type="submission" date="2015-05" db="EMBL/GenBank/DDBJ databases">
        <title>Complete genome sequence of Corynebacterium testudinoris DSM 44614, recovered from necrotic lesions in the mouth of a tortoise.</title>
        <authorList>
            <person name="Ruckert C."/>
            <person name="Albersmeier A."/>
            <person name="Winkler A."/>
            <person name="Tauch A."/>
        </authorList>
    </citation>
    <scope>NUCLEOTIDE SEQUENCE [LARGE SCALE GENOMIC DNA]</scope>
    <source>
        <strain evidence="3">DSM 44614</strain>
    </source>
</reference>
<dbReference type="KEGG" id="cted:CTEST_00525"/>
<feature type="domain" description="EcoEI R protein C-terminal" evidence="1">
    <location>
        <begin position="17"/>
        <end position="82"/>
    </location>
</feature>
<dbReference type="Pfam" id="PF08463">
    <property type="entry name" value="EcoEI_R_C"/>
    <property type="match status" value="1"/>
</dbReference>
<dbReference type="GO" id="GO:0003677">
    <property type="term" value="F:DNA binding"/>
    <property type="evidence" value="ECO:0007669"/>
    <property type="project" value="InterPro"/>
</dbReference>
<accession>A0A0G3H478</accession>